<dbReference type="RefSeq" id="WP_146260414.1">
    <property type="nucleotide sequence ID" value="NZ_QKZT01000002.1"/>
</dbReference>
<dbReference type="Proteomes" id="UP000248882">
    <property type="component" value="Unassembled WGS sequence"/>
</dbReference>
<proteinExistence type="predicted"/>
<dbReference type="Gene3D" id="3.40.30.10">
    <property type="entry name" value="Glutaredoxin"/>
    <property type="match status" value="1"/>
</dbReference>
<gene>
    <name evidence="2" type="ORF">LV85_00621</name>
</gene>
<dbReference type="InterPro" id="IPR013766">
    <property type="entry name" value="Thioredoxin_domain"/>
</dbReference>
<dbReference type="PANTHER" id="PTHR42852">
    <property type="entry name" value="THIOL:DISULFIDE INTERCHANGE PROTEIN DSBE"/>
    <property type="match status" value="1"/>
</dbReference>
<evidence type="ECO:0000313" key="2">
    <source>
        <dbReference type="EMBL" id="PZX56690.1"/>
    </source>
</evidence>
<dbReference type="OrthoDB" id="662072at2"/>
<feature type="domain" description="Thioredoxin" evidence="1">
    <location>
        <begin position="37"/>
        <end position="161"/>
    </location>
</feature>
<keyword evidence="3" id="KW-1185">Reference proteome</keyword>
<name>A0A2W7RE94_9BACT</name>
<dbReference type="InterPro" id="IPR036249">
    <property type="entry name" value="Thioredoxin-like_sf"/>
</dbReference>
<dbReference type="EMBL" id="QKZT01000002">
    <property type="protein sequence ID" value="PZX56690.1"/>
    <property type="molecule type" value="Genomic_DNA"/>
</dbReference>
<sequence>MKKTNLIILIVVLVAGAAYMGYLSQVGPSAEAAPTTLTAPNTLPDYTLNDINGKAYSIHELAGNKPTLFIYFSSTCHLCQEELGTLSKRIDEFKDYNLILTTVQPVEEMIGFANSLNIKSKPFVHFLLDADMNVASFYQIRSVPSIYVYDAKKQLVAEYVGITEIDLLLGNLAQGK</sequence>
<evidence type="ECO:0000313" key="3">
    <source>
        <dbReference type="Proteomes" id="UP000248882"/>
    </source>
</evidence>
<dbReference type="PROSITE" id="PS51352">
    <property type="entry name" value="THIOREDOXIN_2"/>
    <property type="match status" value="1"/>
</dbReference>
<dbReference type="PANTHER" id="PTHR42852:SF13">
    <property type="entry name" value="PROTEIN DIPZ"/>
    <property type="match status" value="1"/>
</dbReference>
<dbReference type="GO" id="GO:0016209">
    <property type="term" value="F:antioxidant activity"/>
    <property type="evidence" value="ECO:0007669"/>
    <property type="project" value="InterPro"/>
</dbReference>
<dbReference type="InterPro" id="IPR000866">
    <property type="entry name" value="AhpC/TSA"/>
</dbReference>
<dbReference type="InterPro" id="IPR050553">
    <property type="entry name" value="Thioredoxin_ResA/DsbE_sf"/>
</dbReference>
<accession>A0A2W7RE94</accession>
<dbReference type="Pfam" id="PF00578">
    <property type="entry name" value="AhpC-TSA"/>
    <property type="match status" value="1"/>
</dbReference>
<dbReference type="SUPFAM" id="SSF52833">
    <property type="entry name" value="Thioredoxin-like"/>
    <property type="match status" value="1"/>
</dbReference>
<dbReference type="AlphaFoldDB" id="A0A2W7RE94"/>
<organism evidence="2 3">
    <name type="scientific">Algoriphagus chordae</name>
    <dbReference type="NCBI Taxonomy" id="237019"/>
    <lineage>
        <taxon>Bacteria</taxon>
        <taxon>Pseudomonadati</taxon>
        <taxon>Bacteroidota</taxon>
        <taxon>Cytophagia</taxon>
        <taxon>Cytophagales</taxon>
        <taxon>Cyclobacteriaceae</taxon>
        <taxon>Algoriphagus</taxon>
    </lineage>
</organism>
<reference evidence="2 3" key="1">
    <citation type="submission" date="2018-06" db="EMBL/GenBank/DDBJ databases">
        <title>Genomic Encyclopedia of Archaeal and Bacterial Type Strains, Phase II (KMG-II): from individual species to whole genera.</title>
        <authorList>
            <person name="Goeker M."/>
        </authorList>
    </citation>
    <scope>NUCLEOTIDE SEQUENCE [LARGE SCALE GENOMIC DNA]</scope>
    <source>
        <strain evidence="2 3">DSM 19830</strain>
    </source>
</reference>
<protein>
    <submittedName>
        <fullName evidence="2">Peroxiredoxin</fullName>
    </submittedName>
</protein>
<evidence type="ECO:0000259" key="1">
    <source>
        <dbReference type="PROSITE" id="PS51352"/>
    </source>
</evidence>
<dbReference type="GO" id="GO:0016491">
    <property type="term" value="F:oxidoreductase activity"/>
    <property type="evidence" value="ECO:0007669"/>
    <property type="project" value="InterPro"/>
</dbReference>
<comment type="caution">
    <text evidence="2">The sequence shown here is derived from an EMBL/GenBank/DDBJ whole genome shotgun (WGS) entry which is preliminary data.</text>
</comment>
<dbReference type="CDD" id="cd02966">
    <property type="entry name" value="TlpA_like_family"/>
    <property type="match status" value="1"/>
</dbReference>